<dbReference type="SUPFAM" id="SSF52047">
    <property type="entry name" value="RNI-like"/>
    <property type="match status" value="1"/>
</dbReference>
<dbReference type="Gene3D" id="3.90.1150.10">
    <property type="entry name" value="Aspartate Aminotransferase, domain 1"/>
    <property type="match status" value="1"/>
</dbReference>
<comment type="caution">
    <text evidence="2">The sequence shown here is derived from an EMBL/GenBank/DDBJ whole genome shotgun (WGS) entry which is preliminary data.</text>
</comment>
<protein>
    <submittedName>
        <fullName evidence="2">Uncharacterized protein</fullName>
    </submittedName>
</protein>
<dbReference type="Proteomes" id="UP000308365">
    <property type="component" value="Unassembled WGS sequence"/>
</dbReference>
<accession>A0A4U1EQG0</accession>
<dbReference type="InterPro" id="IPR015422">
    <property type="entry name" value="PyrdxlP-dep_Trfase_small"/>
</dbReference>
<proteinExistence type="predicted"/>
<evidence type="ECO:0000313" key="2">
    <source>
        <dbReference type="EMBL" id="TKC38708.1"/>
    </source>
</evidence>
<dbReference type="AlphaFoldDB" id="A0A4U1EQG0"/>
<gene>
    <name evidence="2" type="ORF">EI555_002802</name>
</gene>
<dbReference type="GO" id="GO:0036064">
    <property type="term" value="C:ciliary basal body"/>
    <property type="evidence" value="ECO:0007669"/>
    <property type="project" value="TreeGrafter"/>
</dbReference>
<dbReference type="PANTHER" id="PTHR24110:SF3">
    <property type="entry name" value="CENTROSOMAL PROTEIN OF 78 KDA"/>
    <property type="match status" value="1"/>
</dbReference>
<sequence length="251" mass="27467">MSSGCEAGSAHAVGPQPPGGGRLRGREASRGPQAGLGISASPRPCWGHDHSVKLHRDSAAEFFSRSEDLCALQGSVPLPAVCASLREGLLELMPTTYSFFQPRLGDTGSGRNKVYRSHVPAIRNKDVTFQLCKALKRCVSERPDLDCMARLRGITLNCNTLIGDLGASAFAESLSEDLWLRALDLQQCGLTMEAQNRSKNIPFFIGNTKGDDALEKRFLDKALELNMISLKGHRCQKLAAFMKHFLEMHQL</sequence>
<dbReference type="GO" id="GO:0005813">
    <property type="term" value="C:centrosome"/>
    <property type="evidence" value="ECO:0007669"/>
    <property type="project" value="TreeGrafter"/>
</dbReference>
<reference evidence="3" key="1">
    <citation type="journal article" date="2019" name="IScience">
        <title>Narwhal Genome Reveals Long-Term Low Genetic Diversity despite Current Large Abundance Size.</title>
        <authorList>
            <person name="Westbury M.V."/>
            <person name="Petersen B."/>
            <person name="Garde E."/>
            <person name="Heide-Jorgensen M.P."/>
            <person name="Lorenzen E.D."/>
        </authorList>
    </citation>
    <scope>NUCLEOTIDE SEQUENCE [LARGE SCALE GENOMIC DNA]</scope>
</reference>
<organism evidence="2 3">
    <name type="scientific">Monodon monoceros</name>
    <name type="common">Narwhal</name>
    <name type="synonym">Ceratodon monodon</name>
    <dbReference type="NCBI Taxonomy" id="40151"/>
    <lineage>
        <taxon>Eukaryota</taxon>
        <taxon>Metazoa</taxon>
        <taxon>Chordata</taxon>
        <taxon>Craniata</taxon>
        <taxon>Vertebrata</taxon>
        <taxon>Euteleostomi</taxon>
        <taxon>Mammalia</taxon>
        <taxon>Eutheria</taxon>
        <taxon>Laurasiatheria</taxon>
        <taxon>Artiodactyla</taxon>
        <taxon>Whippomorpha</taxon>
        <taxon>Cetacea</taxon>
        <taxon>Odontoceti</taxon>
        <taxon>Monodontidae</taxon>
        <taxon>Monodon</taxon>
    </lineage>
</organism>
<feature type="region of interest" description="Disordered" evidence="1">
    <location>
        <begin position="1"/>
        <end position="42"/>
    </location>
</feature>
<evidence type="ECO:0000256" key="1">
    <source>
        <dbReference type="SAM" id="MobiDB-lite"/>
    </source>
</evidence>
<name>A0A4U1EQG0_MONMO</name>
<dbReference type="PANTHER" id="PTHR24110">
    <property type="entry name" value="CENTROSOMAL PROTEIN OF 78 KDA"/>
    <property type="match status" value="1"/>
</dbReference>
<dbReference type="EMBL" id="RWIC01000953">
    <property type="protein sequence ID" value="TKC38708.1"/>
    <property type="molecule type" value="Genomic_DNA"/>
</dbReference>
<dbReference type="GO" id="GO:0044782">
    <property type="term" value="P:cilium organization"/>
    <property type="evidence" value="ECO:0007669"/>
    <property type="project" value="TreeGrafter"/>
</dbReference>
<evidence type="ECO:0000313" key="3">
    <source>
        <dbReference type="Proteomes" id="UP000308365"/>
    </source>
</evidence>